<name>A0ACC2GTY4_DALPE</name>
<dbReference type="Proteomes" id="UP001157502">
    <property type="component" value="Chromosome 9"/>
</dbReference>
<keyword evidence="2" id="KW-1185">Reference proteome</keyword>
<sequence>MTSVRIPSSQKPSVTLATAHDKEAVAAERGRECTLSGCLSAPLYRTSEKPGEVHGSQRASISLHKNSALGNETIAILPPYWAGLWLPRSPRSTPPRLRLRRAAMQAIRRLSRGTPEPHSLLRS</sequence>
<dbReference type="EMBL" id="CM055736">
    <property type="protein sequence ID" value="KAJ8007244.1"/>
    <property type="molecule type" value="Genomic_DNA"/>
</dbReference>
<gene>
    <name evidence="1" type="ORF">DPEC_G00115540</name>
</gene>
<organism evidence="1 2">
    <name type="scientific">Dallia pectoralis</name>
    <name type="common">Alaska blackfish</name>
    <dbReference type="NCBI Taxonomy" id="75939"/>
    <lineage>
        <taxon>Eukaryota</taxon>
        <taxon>Metazoa</taxon>
        <taxon>Chordata</taxon>
        <taxon>Craniata</taxon>
        <taxon>Vertebrata</taxon>
        <taxon>Euteleostomi</taxon>
        <taxon>Actinopterygii</taxon>
        <taxon>Neopterygii</taxon>
        <taxon>Teleostei</taxon>
        <taxon>Protacanthopterygii</taxon>
        <taxon>Esociformes</taxon>
        <taxon>Umbridae</taxon>
        <taxon>Dallia</taxon>
    </lineage>
</organism>
<evidence type="ECO:0000313" key="2">
    <source>
        <dbReference type="Proteomes" id="UP001157502"/>
    </source>
</evidence>
<accession>A0ACC2GTY4</accession>
<reference evidence="1" key="1">
    <citation type="submission" date="2021-05" db="EMBL/GenBank/DDBJ databases">
        <authorList>
            <person name="Pan Q."/>
            <person name="Jouanno E."/>
            <person name="Zahm M."/>
            <person name="Klopp C."/>
            <person name="Cabau C."/>
            <person name="Louis A."/>
            <person name="Berthelot C."/>
            <person name="Parey E."/>
            <person name="Roest Crollius H."/>
            <person name="Montfort J."/>
            <person name="Robinson-Rechavi M."/>
            <person name="Bouchez O."/>
            <person name="Lampietro C."/>
            <person name="Lopez Roques C."/>
            <person name="Donnadieu C."/>
            <person name="Postlethwait J."/>
            <person name="Bobe J."/>
            <person name="Dillon D."/>
            <person name="Chandos A."/>
            <person name="von Hippel F."/>
            <person name="Guiguen Y."/>
        </authorList>
    </citation>
    <scope>NUCLEOTIDE SEQUENCE</scope>
    <source>
        <strain evidence="1">YG-Jan2019</strain>
    </source>
</reference>
<proteinExistence type="predicted"/>
<evidence type="ECO:0000313" key="1">
    <source>
        <dbReference type="EMBL" id="KAJ8007244.1"/>
    </source>
</evidence>
<comment type="caution">
    <text evidence="1">The sequence shown here is derived from an EMBL/GenBank/DDBJ whole genome shotgun (WGS) entry which is preliminary data.</text>
</comment>
<protein>
    <submittedName>
        <fullName evidence="1">Uncharacterized protein</fullName>
    </submittedName>
</protein>